<evidence type="ECO:0000256" key="14">
    <source>
        <dbReference type="ARBA" id="ARBA00023128"/>
    </source>
</evidence>
<dbReference type="AlphaFoldDB" id="A0A1R1PTY3"/>
<dbReference type="GO" id="GO:0032049">
    <property type="term" value="P:cardiolipin biosynthetic process"/>
    <property type="evidence" value="ECO:0007669"/>
    <property type="project" value="InterPro"/>
</dbReference>
<keyword evidence="15" id="KW-0472">Membrane</keyword>
<evidence type="ECO:0000256" key="9">
    <source>
        <dbReference type="ARBA" id="ARBA00022679"/>
    </source>
</evidence>
<evidence type="ECO:0000256" key="8">
    <source>
        <dbReference type="ARBA" id="ARBA00022516"/>
    </source>
</evidence>
<keyword evidence="12" id="KW-0460">Magnesium</keyword>
<organism evidence="19 20">
    <name type="scientific">Zancudomyces culisetae</name>
    <name type="common">Gut fungus</name>
    <name type="synonym">Smittium culisetae</name>
    <dbReference type="NCBI Taxonomy" id="1213189"/>
    <lineage>
        <taxon>Eukaryota</taxon>
        <taxon>Fungi</taxon>
        <taxon>Fungi incertae sedis</taxon>
        <taxon>Zoopagomycota</taxon>
        <taxon>Kickxellomycotina</taxon>
        <taxon>Harpellomycetes</taxon>
        <taxon>Harpellales</taxon>
        <taxon>Legeriomycetaceae</taxon>
        <taxon>Zancudomyces</taxon>
    </lineage>
</organism>
<dbReference type="Pfam" id="PF09139">
    <property type="entry name" value="Tam41_Mmp37"/>
    <property type="match status" value="1"/>
</dbReference>
<dbReference type="GO" id="GO:0016024">
    <property type="term" value="P:CDP-diacylglycerol biosynthetic process"/>
    <property type="evidence" value="ECO:0007669"/>
    <property type="project" value="UniProtKB-UniPathway"/>
</dbReference>
<dbReference type="PIRSF" id="PIRSF028840">
    <property type="entry name" value="Mmp37"/>
    <property type="match status" value="1"/>
</dbReference>
<dbReference type="Proteomes" id="UP000188320">
    <property type="component" value="Unassembled WGS sequence"/>
</dbReference>
<dbReference type="InterPro" id="IPR015222">
    <property type="entry name" value="Tam41"/>
</dbReference>
<dbReference type="EMBL" id="LSSK01000205">
    <property type="protein sequence ID" value="OMH84379.1"/>
    <property type="molecule type" value="Genomic_DNA"/>
</dbReference>
<keyword evidence="11" id="KW-0999">Mitochondrion inner membrane</keyword>
<evidence type="ECO:0000256" key="4">
    <source>
        <dbReference type="ARBA" id="ARBA00005189"/>
    </source>
</evidence>
<keyword evidence="13" id="KW-0443">Lipid metabolism</keyword>
<keyword evidence="17" id="KW-1208">Phospholipid metabolism</keyword>
<dbReference type="UniPathway" id="UPA00557">
    <property type="reaction ID" value="UER00614"/>
</dbReference>
<proteinExistence type="inferred from homology"/>
<dbReference type="PANTHER" id="PTHR13619:SF0">
    <property type="entry name" value="PHOSPHATIDATE CYTIDYLYLTRANSFERASE, MITOCHONDRIAL"/>
    <property type="match status" value="1"/>
</dbReference>
<comment type="subcellular location">
    <subcellularLocation>
        <location evidence="2">Mitochondrion inner membrane</location>
        <topology evidence="2">Peripheral membrane protein</topology>
        <orientation evidence="2">Matrix side</orientation>
    </subcellularLocation>
</comment>
<keyword evidence="20" id="KW-1185">Reference proteome</keyword>
<comment type="similarity">
    <text evidence="5">Belongs to the TAM41 family.</text>
</comment>
<evidence type="ECO:0000256" key="1">
    <source>
        <dbReference type="ARBA" id="ARBA00001946"/>
    </source>
</evidence>
<keyword evidence="8" id="KW-0444">Lipid biosynthesis</keyword>
<comment type="pathway">
    <text evidence="3">Phospholipid metabolism; CDP-diacylglycerol biosynthesis; CDP-diacylglycerol from sn-glycerol 3-phosphate: step 3/3.</text>
</comment>
<sequence>MLKFRAPIRYAVAYGSGVYQQQGYTENHQKKTMVDMVFAVTHPEHWHAINMQQHREHYSMMSRMLGSASVSFIQEKLGAGVYYNTYVEMEGVQLKYGVISVDSMTNDLLGWTSMYLAGRLHKPTLVLQDDPFIRLCEQVNLANAVRVALLMLPKNFTERELFATIASLSYMGDFRMIYGENPNKVRNIVDAQLPSFRELYSGTIEGFSNLKYIGMNFLQQDMDPIVRARMLSKLPQQICTNTVKLYSRSSAYPSSLSSSSTTSSESLSNIDPALLSVVQHPELLPLFLTSSIRSIVARPALTQSLKGIYSAGFSKSASYLWDKLNKSKL</sequence>
<evidence type="ECO:0000256" key="17">
    <source>
        <dbReference type="ARBA" id="ARBA00023264"/>
    </source>
</evidence>
<evidence type="ECO:0000256" key="10">
    <source>
        <dbReference type="ARBA" id="ARBA00022695"/>
    </source>
</evidence>
<dbReference type="EC" id="2.7.7.41" evidence="6"/>
<comment type="cofactor">
    <cofactor evidence="1">
        <name>Mg(2+)</name>
        <dbReference type="ChEBI" id="CHEBI:18420"/>
    </cofactor>
</comment>
<name>A0A1R1PTY3_ZANCU</name>
<comment type="caution">
    <text evidence="19">The sequence shown here is derived from an EMBL/GenBank/DDBJ whole genome shotgun (WGS) entry which is preliminary data.</text>
</comment>
<keyword evidence="14" id="KW-0496">Mitochondrion</keyword>
<evidence type="ECO:0000256" key="7">
    <source>
        <dbReference type="ARBA" id="ARBA00018337"/>
    </source>
</evidence>
<evidence type="ECO:0000256" key="6">
    <source>
        <dbReference type="ARBA" id="ARBA00012487"/>
    </source>
</evidence>
<evidence type="ECO:0000256" key="13">
    <source>
        <dbReference type="ARBA" id="ARBA00023098"/>
    </source>
</evidence>
<protein>
    <recommendedName>
        <fullName evidence="7">Phosphatidate cytidylyltransferase, mitochondrial</fullName>
        <ecNumber evidence="6">2.7.7.41</ecNumber>
    </recommendedName>
    <alternativeName>
        <fullName evidence="18">CDP-diacylglycerol synthase</fullName>
    </alternativeName>
</protein>
<dbReference type="OrthoDB" id="341477at2759"/>
<evidence type="ECO:0000256" key="2">
    <source>
        <dbReference type="ARBA" id="ARBA00004443"/>
    </source>
</evidence>
<accession>A0A1R1PTY3</accession>
<keyword evidence="16" id="KW-0594">Phospholipid biosynthesis</keyword>
<keyword evidence="9 19" id="KW-0808">Transferase</keyword>
<dbReference type="GO" id="GO:0005743">
    <property type="term" value="C:mitochondrial inner membrane"/>
    <property type="evidence" value="ECO:0007669"/>
    <property type="project" value="UniProtKB-SubCell"/>
</dbReference>
<reference evidence="20" key="1">
    <citation type="submission" date="2017-01" db="EMBL/GenBank/DDBJ databases">
        <authorList>
            <person name="Wang Y."/>
            <person name="White M."/>
            <person name="Kvist S."/>
            <person name="Moncalvo J.-M."/>
        </authorList>
    </citation>
    <scope>NUCLEOTIDE SEQUENCE [LARGE SCALE GENOMIC DNA]</scope>
    <source>
        <strain evidence="20">COL-18-3</strain>
    </source>
</reference>
<dbReference type="GO" id="GO:0004605">
    <property type="term" value="F:phosphatidate cytidylyltransferase activity"/>
    <property type="evidence" value="ECO:0007669"/>
    <property type="project" value="UniProtKB-EC"/>
</dbReference>
<comment type="pathway">
    <text evidence="4">Lipid metabolism.</text>
</comment>
<evidence type="ECO:0000313" key="20">
    <source>
        <dbReference type="Proteomes" id="UP000188320"/>
    </source>
</evidence>
<evidence type="ECO:0000256" key="16">
    <source>
        <dbReference type="ARBA" id="ARBA00023209"/>
    </source>
</evidence>
<evidence type="ECO:0000256" key="5">
    <source>
        <dbReference type="ARBA" id="ARBA00005458"/>
    </source>
</evidence>
<evidence type="ECO:0000256" key="12">
    <source>
        <dbReference type="ARBA" id="ARBA00022842"/>
    </source>
</evidence>
<evidence type="ECO:0000256" key="18">
    <source>
        <dbReference type="ARBA" id="ARBA00029893"/>
    </source>
</evidence>
<gene>
    <name evidence="19" type="ORF">AX774_g2095</name>
</gene>
<evidence type="ECO:0000313" key="19">
    <source>
        <dbReference type="EMBL" id="OMH84379.1"/>
    </source>
</evidence>
<dbReference type="PANTHER" id="PTHR13619">
    <property type="entry name" value="PHOSPHATIDATE CYTIDYLYLTRANSFERASE, MITOCHONDRIAL"/>
    <property type="match status" value="1"/>
</dbReference>
<evidence type="ECO:0000256" key="11">
    <source>
        <dbReference type="ARBA" id="ARBA00022792"/>
    </source>
</evidence>
<evidence type="ECO:0000256" key="15">
    <source>
        <dbReference type="ARBA" id="ARBA00023136"/>
    </source>
</evidence>
<keyword evidence="10 19" id="KW-0548">Nucleotidyltransferase</keyword>
<evidence type="ECO:0000256" key="3">
    <source>
        <dbReference type="ARBA" id="ARBA00005119"/>
    </source>
</evidence>